<feature type="compositionally biased region" description="Polar residues" evidence="1">
    <location>
        <begin position="91"/>
        <end position="105"/>
    </location>
</feature>
<proteinExistence type="predicted"/>
<accession>A0AAU9N0W3</accession>
<reference evidence="2 3" key="1">
    <citation type="submission" date="2022-01" db="EMBL/GenBank/DDBJ databases">
        <authorList>
            <person name="Xiong W."/>
            <person name="Schranz E."/>
        </authorList>
    </citation>
    <scope>NUCLEOTIDE SEQUENCE [LARGE SCALE GENOMIC DNA]</scope>
</reference>
<sequence>MSDMDHLLAKKAADRYVKRQVLREGTYGVVYKAIDTKTGQTVAIKKIRLGKQKEGVNFIPLREINQEQIGSPSCVYLQQNKKELHGIPLSLPTTQQPQHHQSSRTAPPPSSFHYCDRKRKRRNNWIKLATTLSTHPWPPSLLQNTTKTDETPHYFHSSFSLRSNQAPPSKYLHLSRGLSAIKRAMTLLSFPVLLVGSIASNTPEIVVDLPCSFPSRDVLTDRPVRFLIPDQTTIKPTRVAGDRHPSLPS</sequence>
<name>A0AAU9N0W3_9ASTR</name>
<comment type="caution">
    <text evidence="2">The sequence shown here is derived from an EMBL/GenBank/DDBJ whole genome shotgun (WGS) entry which is preliminary data.</text>
</comment>
<keyword evidence="3" id="KW-1185">Reference proteome</keyword>
<protein>
    <recommendedName>
        <fullName evidence="4">Protein kinase domain-containing protein</fullName>
    </recommendedName>
</protein>
<dbReference type="AlphaFoldDB" id="A0AAU9N0W3"/>
<feature type="region of interest" description="Disordered" evidence="1">
    <location>
        <begin position="89"/>
        <end position="114"/>
    </location>
</feature>
<evidence type="ECO:0008006" key="4">
    <source>
        <dbReference type="Google" id="ProtNLM"/>
    </source>
</evidence>
<organism evidence="2 3">
    <name type="scientific">Lactuca virosa</name>
    <dbReference type="NCBI Taxonomy" id="75947"/>
    <lineage>
        <taxon>Eukaryota</taxon>
        <taxon>Viridiplantae</taxon>
        <taxon>Streptophyta</taxon>
        <taxon>Embryophyta</taxon>
        <taxon>Tracheophyta</taxon>
        <taxon>Spermatophyta</taxon>
        <taxon>Magnoliopsida</taxon>
        <taxon>eudicotyledons</taxon>
        <taxon>Gunneridae</taxon>
        <taxon>Pentapetalae</taxon>
        <taxon>asterids</taxon>
        <taxon>campanulids</taxon>
        <taxon>Asterales</taxon>
        <taxon>Asteraceae</taxon>
        <taxon>Cichorioideae</taxon>
        <taxon>Cichorieae</taxon>
        <taxon>Lactucinae</taxon>
        <taxon>Lactuca</taxon>
    </lineage>
</organism>
<gene>
    <name evidence="2" type="ORF">LVIROSA_LOCUS18070</name>
</gene>
<dbReference type="SUPFAM" id="SSF56112">
    <property type="entry name" value="Protein kinase-like (PK-like)"/>
    <property type="match status" value="1"/>
</dbReference>
<evidence type="ECO:0000313" key="3">
    <source>
        <dbReference type="Proteomes" id="UP001157418"/>
    </source>
</evidence>
<evidence type="ECO:0000256" key="1">
    <source>
        <dbReference type="SAM" id="MobiDB-lite"/>
    </source>
</evidence>
<dbReference type="EMBL" id="CAKMRJ010003334">
    <property type="protein sequence ID" value="CAH1431351.1"/>
    <property type="molecule type" value="Genomic_DNA"/>
</dbReference>
<dbReference type="Gene3D" id="3.30.200.20">
    <property type="entry name" value="Phosphorylase Kinase, domain 1"/>
    <property type="match status" value="1"/>
</dbReference>
<dbReference type="Proteomes" id="UP001157418">
    <property type="component" value="Unassembled WGS sequence"/>
</dbReference>
<dbReference type="InterPro" id="IPR011009">
    <property type="entry name" value="Kinase-like_dom_sf"/>
</dbReference>
<evidence type="ECO:0000313" key="2">
    <source>
        <dbReference type="EMBL" id="CAH1431351.1"/>
    </source>
</evidence>